<feature type="transmembrane region" description="Helical" evidence="8">
    <location>
        <begin position="210"/>
        <end position="233"/>
    </location>
</feature>
<evidence type="ECO:0000256" key="3">
    <source>
        <dbReference type="ARBA" id="ARBA00022475"/>
    </source>
</evidence>
<feature type="transmembrane region" description="Helical" evidence="8">
    <location>
        <begin position="306"/>
        <end position="325"/>
    </location>
</feature>
<dbReference type="RefSeq" id="WP_007638184.1">
    <property type="nucleotide sequence ID" value="NC_020514.1"/>
</dbReference>
<reference evidence="10 11" key="1">
    <citation type="journal article" date="2013" name="Genome Announc.">
        <title>Complete Genome Sequence of Glaciecola psychrophila Strain 170T.</title>
        <authorList>
            <person name="Yin J."/>
            <person name="Chen J."/>
            <person name="Liu G."/>
            <person name="Yu Y."/>
            <person name="Song L."/>
            <person name="Wang X."/>
            <person name="Qu X."/>
        </authorList>
    </citation>
    <scope>NUCLEOTIDE SEQUENCE [LARGE SCALE GENOMIC DNA]</scope>
    <source>
        <strain evidence="10 11">170</strain>
    </source>
</reference>
<feature type="transmembrane region" description="Helical" evidence="8">
    <location>
        <begin position="138"/>
        <end position="154"/>
    </location>
</feature>
<dbReference type="STRING" id="1129794.C427_0214"/>
<feature type="domain" description="NADH:quinone oxidoreductase/Mrp antiporter transmembrane" evidence="9">
    <location>
        <begin position="131"/>
        <end position="423"/>
    </location>
</feature>
<keyword evidence="6 8" id="KW-0472">Membrane</keyword>
<dbReference type="HOGENOM" id="CLU_007100_9_3_6"/>
<feature type="transmembrane region" description="Helical" evidence="8">
    <location>
        <begin position="281"/>
        <end position="299"/>
    </location>
</feature>
<dbReference type="EMBL" id="CP003837">
    <property type="protein sequence ID" value="AGH42324.1"/>
    <property type="molecule type" value="Genomic_DNA"/>
</dbReference>
<feature type="transmembrane region" description="Helical" evidence="8">
    <location>
        <begin position="378"/>
        <end position="402"/>
    </location>
</feature>
<feature type="transmembrane region" description="Helical" evidence="8">
    <location>
        <begin position="67"/>
        <end position="94"/>
    </location>
</feature>
<feature type="transmembrane region" description="Helical" evidence="8">
    <location>
        <begin position="6"/>
        <end position="25"/>
    </location>
</feature>
<protein>
    <submittedName>
        <fullName evidence="10">NADH dehydrogenase (Quinone)</fullName>
    </submittedName>
</protein>
<comment type="similarity">
    <text evidence="2">Belongs to the CPA3 antiporters (TC 2.A.63) subunit D family.</text>
</comment>
<keyword evidence="11" id="KW-1185">Reference proteome</keyword>
<evidence type="ECO:0000256" key="5">
    <source>
        <dbReference type="ARBA" id="ARBA00022989"/>
    </source>
</evidence>
<dbReference type="InterPro" id="IPR001750">
    <property type="entry name" value="ND/Mrp_TM"/>
</dbReference>
<evidence type="ECO:0000256" key="8">
    <source>
        <dbReference type="SAM" id="Phobius"/>
    </source>
</evidence>
<proteinExistence type="inferred from homology"/>
<dbReference type="PRINTS" id="PR01434">
    <property type="entry name" value="NADHDHGNASE5"/>
</dbReference>
<evidence type="ECO:0000256" key="1">
    <source>
        <dbReference type="ARBA" id="ARBA00004651"/>
    </source>
</evidence>
<keyword evidence="4 7" id="KW-0812">Transmembrane</keyword>
<dbReference type="Pfam" id="PF00361">
    <property type="entry name" value="Proton_antipo_M"/>
    <property type="match status" value="1"/>
</dbReference>
<name>K6ZPK1_9ALTE</name>
<keyword evidence="3" id="KW-1003">Cell membrane</keyword>
<evidence type="ECO:0000313" key="11">
    <source>
        <dbReference type="Proteomes" id="UP000011864"/>
    </source>
</evidence>
<feature type="transmembrane region" description="Helical" evidence="8">
    <location>
        <begin position="37"/>
        <end position="55"/>
    </location>
</feature>
<evidence type="ECO:0000256" key="2">
    <source>
        <dbReference type="ARBA" id="ARBA00005346"/>
    </source>
</evidence>
<evidence type="ECO:0000256" key="4">
    <source>
        <dbReference type="ARBA" id="ARBA00022692"/>
    </source>
</evidence>
<feature type="transmembrane region" description="Helical" evidence="8">
    <location>
        <begin position="414"/>
        <end position="438"/>
    </location>
</feature>
<dbReference type="PATRIC" id="fig|1129794.4.peg.208"/>
<dbReference type="GO" id="GO:0005886">
    <property type="term" value="C:plasma membrane"/>
    <property type="evidence" value="ECO:0007669"/>
    <property type="project" value="UniProtKB-SubCell"/>
</dbReference>
<keyword evidence="5 8" id="KW-1133">Transmembrane helix</keyword>
<accession>K6ZPK1</accession>
<dbReference type="PANTHER" id="PTHR42703">
    <property type="entry name" value="NADH DEHYDROGENASE"/>
    <property type="match status" value="1"/>
</dbReference>
<dbReference type="InterPro" id="IPR050586">
    <property type="entry name" value="CPA3_Na-H_Antiporter_D"/>
</dbReference>
<evidence type="ECO:0000256" key="7">
    <source>
        <dbReference type="RuleBase" id="RU000320"/>
    </source>
</evidence>
<feature type="transmembrane region" description="Helical" evidence="8">
    <location>
        <begin position="114"/>
        <end position="132"/>
    </location>
</feature>
<sequence length="488" mass="51901">MTPETAILVAIGIPLVGALAIALAGRISPNLREAATAITSLSLIWVVWGLLPILMDGGRPSVEVSQVMPGLTIAFTVEPLGMLFAALASGLWLINSIYSVGYMRGNKEQNQTRFFACFALALSATIGVAFAGNLFTLFLFYELLTLSTYPLVAHKGDAATVRSARIYLGVLLSTSIGLFLPAIIWTYSVAGTGDFTTGGILAGKLNDPEIGLLLGLFVFGVGKAAVMPVHKWLPAAMVAPTPVSALLHAVAVVKAGVFTITKIIVYIFGIDFLFEASSSQWLLYAAAFTIITASLVALRQTNIKRLLAYSTIAQLSYVVMAAAILKPLAEVGAAIHMVAHAFGKITLFFAAGAIYVASKKTEIHQLRGIGRRMPWTMAAFTIGALSMIGVPPTGGFVSKWYILAGAFEANNLVAVFTIIASTVLNAAYFLPILYMVWFEREKEGGNEHGEAPFLAVLALCLTALLTLAFFLFNGPVIELESQVVKGLG</sequence>
<gene>
    <name evidence="10" type="ORF">C427_0214</name>
</gene>
<dbReference type="PANTHER" id="PTHR42703:SF1">
    <property type="entry name" value="NA(+)_H(+) ANTIPORTER SUBUNIT D1"/>
    <property type="match status" value="1"/>
</dbReference>
<dbReference type="Proteomes" id="UP000011864">
    <property type="component" value="Chromosome"/>
</dbReference>
<evidence type="ECO:0000313" key="10">
    <source>
        <dbReference type="EMBL" id="AGH42324.1"/>
    </source>
</evidence>
<evidence type="ECO:0000256" key="6">
    <source>
        <dbReference type="ARBA" id="ARBA00023136"/>
    </source>
</evidence>
<dbReference type="AlphaFoldDB" id="K6ZPK1"/>
<organism evidence="10 11">
    <name type="scientific">Paraglaciecola psychrophila 170</name>
    <dbReference type="NCBI Taxonomy" id="1129794"/>
    <lineage>
        <taxon>Bacteria</taxon>
        <taxon>Pseudomonadati</taxon>
        <taxon>Pseudomonadota</taxon>
        <taxon>Gammaproteobacteria</taxon>
        <taxon>Alteromonadales</taxon>
        <taxon>Alteromonadaceae</taxon>
        <taxon>Paraglaciecola</taxon>
    </lineage>
</organism>
<feature type="transmembrane region" description="Helical" evidence="8">
    <location>
        <begin position="337"/>
        <end position="357"/>
    </location>
</feature>
<dbReference type="OrthoDB" id="9768329at2"/>
<dbReference type="KEGG" id="gps:C427_0214"/>
<feature type="transmembrane region" description="Helical" evidence="8">
    <location>
        <begin position="166"/>
        <end position="190"/>
    </location>
</feature>
<feature type="transmembrane region" description="Helical" evidence="8">
    <location>
        <begin position="450"/>
        <end position="472"/>
    </location>
</feature>
<evidence type="ECO:0000259" key="9">
    <source>
        <dbReference type="Pfam" id="PF00361"/>
    </source>
</evidence>
<feature type="transmembrane region" description="Helical" evidence="8">
    <location>
        <begin position="245"/>
        <end position="269"/>
    </location>
</feature>
<comment type="subcellular location">
    <subcellularLocation>
        <location evidence="1">Cell membrane</location>
        <topology evidence="1">Multi-pass membrane protein</topology>
    </subcellularLocation>
    <subcellularLocation>
        <location evidence="7">Membrane</location>
        <topology evidence="7">Multi-pass membrane protein</topology>
    </subcellularLocation>
</comment>
<dbReference type="eggNOG" id="COG0651">
    <property type="taxonomic scope" value="Bacteria"/>
</dbReference>